<keyword evidence="3" id="KW-1185">Reference proteome</keyword>
<evidence type="ECO:0000256" key="1">
    <source>
        <dbReference type="SAM" id="MobiDB-lite"/>
    </source>
</evidence>
<evidence type="ECO:0000313" key="2">
    <source>
        <dbReference type="EMBL" id="KAH8102459.1"/>
    </source>
</evidence>
<organism evidence="2 3">
    <name type="scientific">Cristinia sonorae</name>
    <dbReference type="NCBI Taxonomy" id="1940300"/>
    <lineage>
        <taxon>Eukaryota</taxon>
        <taxon>Fungi</taxon>
        <taxon>Dikarya</taxon>
        <taxon>Basidiomycota</taxon>
        <taxon>Agaricomycotina</taxon>
        <taxon>Agaricomycetes</taxon>
        <taxon>Agaricomycetidae</taxon>
        <taxon>Agaricales</taxon>
        <taxon>Pleurotineae</taxon>
        <taxon>Stephanosporaceae</taxon>
        <taxon>Cristinia</taxon>
    </lineage>
</organism>
<comment type="caution">
    <text evidence="2">The sequence shown here is derived from an EMBL/GenBank/DDBJ whole genome shotgun (WGS) entry which is preliminary data.</text>
</comment>
<dbReference type="AlphaFoldDB" id="A0A8K0UR21"/>
<feature type="compositionally biased region" description="Polar residues" evidence="1">
    <location>
        <begin position="78"/>
        <end position="95"/>
    </location>
</feature>
<sequence length="281" mass="31516">MFSQWRQAVESLAQGPVQPPSKPSQDADTSRGSSDSIRPSPSTIQPRPSTSESPGSRQPGHRTTLEDRLRAKFAIGDASNSTTPNASSRPSRVTTPMSDHPLSPPSSSRPQSPTPEVKADFVHPLSPTSAPLPDSPLLTSVNTLDTLSIERMGAAEDIQGRRNQRTTFRPSHQVKRMRFRTRRKFRTVRGVLRTMRKEEANFFLKSQTRGRSFSHRRNHIPRPRKTLPLGFELRMISKSRAYLLLHHMMRSTSRRVQWQSTATCVIRSTRLTGSPSVSSES</sequence>
<evidence type="ECO:0000313" key="3">
    <source>
        <dbReference type="Proteomes" id="UP000813824"/>
    </source>
</evidence>
<feature type="compositionally biased region" description="Polar residues" evidence="1">
    <location>
        <begin position="23"/>
        <end position="56"/>
    </location>
</feature>
<protein>
    <submittedName>
        <fullName evidence="2">Uncharacterized protein</fullName>
    </submittedName>
</protein>
<name>A0A8K0UR21_9AGAR</name>
<dbReference type="EMBL" id="JAEVFJ010000009">
    <property type="protein sequence ID" value="KAH8102459.1"/>
    <property type="molecule type" value="Genomic_DNA"/>
</dbReference>
<feature type="region of interest" description="Disordered" evidence="1">
    <location>
        <begin position="1"/>
        <end position="137"/>
    </location>
</feature>
<feature type="compositionally biased region" description="Low complexity" evidence="1">
    <location>
        <begin position="96"/>
        <end position="115"/>
    </location>
</feature>
<accession>A0A8K0UR21</accession>
<proteinExistence type="predicted"/>
<gene>
    <name evidence="2" type="ORF">BXZ70DRAFT_783982</name>
</gene>
<reference evidence="2" key="1">
    <citation type="journal article" date="2021" name="New Phytol.">
        <title>Evolutionary innovations through gain and loss of genes in the ectomycorrhizal Boletales.</title>
        <authorList>
            <person name="Wu G."/>
            <person name="Miyauchi S."/>
            <person name="Morin E."/>
            <person name="Kuo A."/>
            <person name="Drula E."/>
            <person name="Varga T."/>
            <person name="Kohler A."/>
            <person name="Feng B."/>
            <person name="Cao Y."/>
            <person name="Lipzen A."/>
            <person name="Daum C."/>
            <person name="Hundley H."/>
            <person name="Pangilinan J."/>
            <person name="Johnson J."/>
            <person name="Barry K."/>
            <person name="LaButti K."/>
            <person name="Ng V."/>
            <person name="Ahrendt S."/>
            <person name="Min B."/>
            <person name="Choi I.G."/>
            <person name="Park H."/>
            <person name="Plett J.M."/>
            <person name="Magnuson J."/>
            <person name="Spatafora J.W."/>
            <person name="Nagy L.G."/>
            <person name="Henrissat B."/>
            <person name="Grigoriev I.V."/>
            <person name="Yang Z.L."/>
            <person name="Xu J."/>
            <person name="Martin F.M."/>
        </authorList>
    </citation>
    <scope>NUCLEOTIDE SEQUENCE</scope>
    <source>
        <strain evidence="2">KKN 215</strain>
    </source>
</reference>
<dbReference type="Proteomes" id="UP000813824">
    <property type="component" value="Unassembled WGS sequence"/>
</dbReference>